<comment type="caution">
    <text evidence="1">The sequence shown here is derived from an EMBL/GenBank/DDBJ whole genome shotgun (WGS) entry which is preliminary data.</text>
</comment>
<proteinExistence type="predicted"/>
<reference evidence="1 2" key="1">
    <citation type="submission" date="2016-02" db="EMBL/GenBank/DDBJ databases">
        <title>Anaerosporomusa subterraneum gen. nov., sp. nov., a spore-forming obligate anaerobe isolated from saprolite.</title>
        <authorList>
            <person name="Choi J.K."/>
            <person name="Shah M."/>
            <person name="Yee N."/>
        </authorList>
    </citation>
    <scope>NUCLEOTIDE SEQUENCE [LARGE SCALE GENOMIC DNA]</scope>
    <source>
        <strain evidence="1 2">RU4</strain>
    </source>
</reference>
<dbReference type="RefSeq" id="WP_066237179.1">
    <property type="nucleotide sequence ID" value="NZ_LSGP01000001.1"/>
</dbReference>
<sequence length="93" mass="10523">MPADDKNPQWRHQIILTDREEMLVEGVLGLGSFDEREISMDTEQGSLLIKGEELDIKQLNLDKGSVVIEGLIKLISYDDETRSKKGLLGRLLK</sequence>
<protein>
    <submittedName>
        <fullName evidence="1">Sporulation protein YabP</fullName>
    </submittedName>
</protein>
<dbReference type="AlphaFoldDB" id="A0A154BWE7"/>
<dbReference type="Gene3D" id="2.60.40.2000">
    <property type="match status" value="1"/>
</dbReference>
<name>A0A154BWE7_ANASB</name>
<gene>
    <name evidence="1" type="ORF">AXX12_01635</name>
</gene>
<dbReference type="OrthoDB" id="9795125at2"/>
<dbReference type="InterPro" id="IPR022476">
    <property type="entry name" value="Spore_YabP/YqfC"/>
</dbReference>
<evidence type="ECO:0000313" key="2">
    <source>
        <dbReference type="Proteomes" id="UP000076268"/>
    </source>
</evidence>
<dbReference type="STRING" id="1794912.AXX12_01635"/>
<organism evidence="1 2">
    <name type="scientific">Anaerosporomusa subterranea</name>
    <dbReference type="NCBI Taxonomy" id="1794912"/>
    <lineage>
        <taxon>Bacteria</taxon>
        <taxon>Bacillati</taxon>
        <taxon>Bacillota</taxon>
        <taxon>Negativicutes</taxon>
        <taxon>Acetonemataceae</taxon>
        <taxon>Anaerosporomusa</taxon>
    </lineage>
</organism>
<dbReference type="EMBL" id="LSGP01000001">
    <property type="protein sequence ID" value="KYZ78269.1"/>
    <property type="molecule type" value="Genomic_DNA"/>
</dbReference>
<accession>A0A154BWE7</accession>
<dbReference type="Proteomes" id="UP000076268">
    <property type="component" value="Unassembled WGS sequence"/>
</dbReference>
<dbReference type="InterPro" id="IPR038705">
    <property type="entry name" value="YabP_sf"/>
</dbReference>
<evidence type="ECO:0000313" key="1">
    <source>
        <dbReference type="EMBL" id="KYZ78269.1"/>
    </source>
</evidence>
<keyword evidence="2" id="KW-1185">Reference proteome</keyword>
<dbReference type="Pfam" id="PF07873">
    <property type="entry name" value="YabP"/>
    <property type="match status" value="1"/>
</dbReference>